<dbReference type="InterPro" id="IPR013325">
    <property type="entry name" value="RNA_pol_sigma_r2"/>
</dbReference>
<gene>
    <name evidence="2" type="ORF">DXA50_00240</name>
</gene>
<dbReference type="SUPFAM" id="SSF88659">
    <property type="entry name" value="Sigma3 and sigma4 domains of RNA polymerase sigma factors"/>
    <property type="match status" value="1"/>
</dbReference>
<organism evidence="2 3">
    <name type="scientific">Butyricimonas virosa</name>
    <dbReference type="NCBI Taxonomy" id="544645"/>
    <lineage>
        <taxon>Bacteria</taxon>
        <taxon>Pseudomonadati</taxon>
        <taxon>Bacteroidota</taxon>
        <taxon>Bacteroidia</taxon>
        <taxon>Bacteroidales</taxon>
        <taxon>Odoribacteraceae</taxon>
        <taxon>Butyricimonas</taxon>
    </lineage>
</organism>
<dbReference type="AlphaFoldDB" id="A0A413ITR9"/>
<dbReference type="GO" id="GO:0003677">
    <property type="term" value="F:DNA binding"/>
    <property type="evidence" value="ECO:0007669"/>
    <property type="project" value="InterPro"/>
</dbReference>
<evidence type="ECO:0000313" key="2">
    <source>
        <dbReference type="EMBL" id="RGY21317.1"/>
    </source>
</evidence>
<evidence type="ECO:0000259" key="1">
    <source>
        <dbReference type="Pfam" id="PF08281"/>
    </source>
</evidence>
<dbReference type="SUPFAM" id="SSF88946">
    <property type="entry name" value="Sigma2 domain of RNA polymerase sigma factors"/>
    <property type="match status" value="1"/>
</dbReference>
<dbReference type="Gene3D" id="1.10.10.10">
    <property type="entry name" value="Winged helix-like DNA-binding domain superfamily/Winged helix DNA-binding domain"/>
    <property type="match status" value="1"/>
</dbReference>
<dbReference type="InterPro" id="IPR036388">
    <property type="entry name" value="WH-like_DNA-bd_sf"/>
</dbReference>
<dbReference type="OrthoDB" id="1160671at2"/>
<dbReference type="GO" id="GO:0006352">
    <property type="term" value="P:DNA-templated transcription initiation"/>
    <property type="evidence" value="ECO:0007669"/>
    <property type="project" value="InterPro"/>
</dbReference>
<dbReference type="RefSeq" id="WP_117774460.1">
    <property type="nucleotide sequence ID" value="NZ_QSCR01000001.1"/>
</dbReference>
<accession>A0A413ITR9</accession>
<dbReference type="GO" id="GO:0016987">
    <property type="term" value="F:sigma factor activity"/>
    <property type="evidence" value="ECO:0007669"/>
    <property type="project" value="InterPro"/>
</dbReference>
<dbReference type="InterPro" id="IPR013249">
    <property type="entry name" value="RNA_pol_sigma70_r4_t2"/>
</dbReference>
<sequence length="291" mass="34292">MDTKKGYFINHVDEAQSFIEKITNEKTAQIPYPMDSSDKSYYITISGKVFFAKTISGKGFVIQKEHVRRPSSEKFVKLSTGKHREIQVTVAQCLYNSFVIGKWLDVRPCYKNGNKLDYSLDNLVLPFEASQVISSSKMGMYAGLYKSHFERVRLYLSRTFNLSKEDAEDIVQDAFIHVTCNRDCEDVLVTWVWYCKQRVKDFIQKRCSLSCFDYDPYFFNKDFEFPLYDLLPVKRDREILEMRYKGYRNTEIAKILSISKGNVDARISRSLTLIKKILKKDLEYYEKRRRV</sequence>
<evidence type="ECO:0000313" key="3">
    <source>
        <dbReference type="Proteomes" id="UP000286063"/>
    </source>
</evidence>
<dbReference type="EMBL" id="QSCR01000001">
    <property type="protein sequence ID" value="RGY21317.1"/>
    <property type="molecule type" value="Genomic_DNA"/>
</dbReference>
<protein>
    <submittedName>
        <fullName evidence="2">Sigma-70 family RNA polymerase sigma factor</fullName>
    </submittedName>
</protein>
<name>A0A413ITR9_9BACT</name>
<reference evidence="2 3" key="1">
    <citation type="submission" date="2018-08" db="EMBL/GenBank/DDBJ databases">
        <title>A genome reference for cultivated species of the human gut microbiota.</title>
        <authorList>
            <person name="Zou Y."/>
            <person name="Xue W."/>
            <person name="Luo G."/>
        </authorList>
    </citation>
    <scope>NUCLEOTIDE SEQUENCE [LARGE SCALE GENOMIC DNA]</scope>
    <source>
        <strain evidence="2 3">OF02-7</strain>
    </source>
</reference>
<feature type="domain" description="RNA polymerase sigma factor 70 region 4 type 2" evidence="1">
    <location>
        <begin position="235"/>
        <end position="271"/>
    </location>
</feature>
<comment type="caution">
    <text evidence="2">The sequence shown here is derived from an EMBL/GenBank/DDBJ whole genome shotgun (WGS) entry which is preliminary data.</text>
</comment>
<dbReference type="InterPro" id="IPR013324">
    <property type="entry name" value="RNA_pol_sigma_r3/r4-like"/>
</dbReference>
<proteinExistence type="predicted"/>
<dbReference type="Pfam" id="PF08281">
    <property type="entry name" value="Sigma70_r4_2"/>
    <property type="match status" value="1"/>
</dbReference>
<dbReference type="Proteomes" id="UP000286063">
    <property type="component" value="Unassembled WGS sequence"/>
</dbReference>